<dbReference type="InterPro" id="IPR042099">
    <property type="entry name" value="ANL_N_sf"/>
</dbReference>
<feature type="compositionally biased region" description="Basic and acidic residues" evidence="3">
    <location>
        <begin position="32"/>
        <end position="46"/>
    </location>
</feature>
<sequence>MLSVIPPSAADAPHVNTIDSDSEPETIPPEPRTVDELMRSRSRTDPDLPLISYPSSGIEYVDYTPRQLDVFAYRVAQKYKESIPQRTSSNEKPAVIGLLGPSNLEYLVTMLALTKLGHTVMFMSTRISQEAHASLLNATGSRHMVIDKSFADMAAALKRDNIPGLAVIPIAGAESYNQPVTAADDVDTRMDQHLDPEIEQAHVAWIIHSSGSTGLPKPIFQTQRAALKNYATNMNMRGFITLPLFHAHGIGSLFRAVDSRKQIHLYNAALPLAKQYLTAIIKQHSFEIFYGVPYVLNLLAEDEEGLDLLARFKIVMFGGSSCPDALGDRLTRHGVYLVSHYGSTETGQLMTSFRPRDDAGWDYLRPSDAVKPYLRFEDRGGGLFECVCLDGWPSKVASNRPDGAYATKDCFTRHPTLPDAWKYYCRLDDTLTLNNGEKANPLQLEGAARQCPLVDEAVMFGAGKARLGLALVSREAVLDEMFKAIEPAHATLPAYAKIDREMVLVLPADTQFRVTDKGTVIRQAFYKQFAREIEAMYEEKTAEGALVLDEPELRDFIRKEVAAVLGLAEPASLSDEQDFFGLGMDSLQTTRLRTAFVKQLDLGGRQLGLNCVFDYPSVSALAHHLYALRTGEDSRQISKEEEMQALVEKYSTFREHVPQTRLVSGEYVIVTGATGSLGAHIAAQLSLLPAVKRVYCLVRASDPTTALARVTRSLQLRRVWSLLPAPSQSKIVALPSDLSHPDLGLSADVLDTLRAEASAVIHCAWAVNFNLQLRSFERDCVAGVAHLLDLCLAARAPQPASFNFCSSISTVFNTARVAGARAPAEPVVVGEALPPSLACAQRMGYAQSKLVAEHLCARAAERRAGLKARVLRVGQIVGDERFGVWNATEAVPLMLRSAVTLGALPRLDEWVRWLPVDVVARAFVEVGVGEGDAPAEVYNVVNPKAFHWTRELLPVLRECGLQFEEVEVGEWLERLKRSDQDPERNPPVKLVTFWDGKYGNAAQAEKEERKPEVKWETERVRKWSQAMASVDKPGKELMEKIVGFFLNEAWKTA</sequence>
<dbReference type="InterPro" id="IPR020845">
    <property type="entry name" value="AMP-binding_CS"/>
</dbReference>
<reference evidence="5 6" key="1">
    <citation type="journal article" date="2021" name="Nat. Commun.">
        <title>Genetic determinants of endophytism in the Arabidopsis root mycobiome.</title>
        <authorList>
            <person name="Mesny F."/>
            <person name="Miyauchi S."/>
            <person name="Thiergart T."/>
            <person name="Pickel B."/>
            <person name="Atanasova L."/>
            <person name="Karlsson M."/>
            <person name="Huettel B."/>
            <person name="Barry K.W."/>
            <person name="Haridas S."/>
            <person name="Chen C."/>
            <person name="Bauer D."/>
            <person name="Andreopoulos W."/>
            <person name="Pangilinan J."/>
            <person name="LaButti K."/>
            <person name="Riley R."/>
            <person name="Lipzen A."/>
            <person name="Clum A."/>
            <person name="Drula E."/>
            <person name="Henrissat B."/>
            <person name="Kohler A."/>
            <person name="Grigoriev I.V."/>
            <person name="Martin F.M."/>
            <person name="Hacquard S."/>
        </authorList>
    </citation>
    <scope>NUCLEOTIDE SEQUENCE [LARGE SCALE GENOMIC DNA]</scope>
    <source>
        <strain evidence="5 6">MPI-SDFR-AT-0080</strain>
    </source>
</reference>
<dbReference type="PROSITE" id="PS00012">
    <property type="entry name" value="PHOSPHOPANTETHEINE"/>
    <property type="match status" value="1"/>
</dbReference>
<dbReference type="PANTHER" id="PTHR43439">
    <property type="entry name" value="PHENYLACETATE-COENZYME A LIGASE"/>
    <property type="match status" value="1"/>
</dbReference>
<dbReference type="PROSITE" id="PS00455">
    <property type="entry name" value="AMP_BINDING"/>
    <property type="match status" value="1"/>
</dbReference>
<dbReference type="SUPFAM" id="SSF56801">
    <property type="entry name" value="Acetyl-CoA synthetase-like"/>
    <property type="match status" value="1"/>
</dbReference>
<proteinExistence type="predicted"/>
<dbReference type="Gene3D" id="1.10.1200.10">
    <property type="entry name" value="ACP-like"/>
    <property type="match status" value="1"/>
</dbReference>
<dbReference type="SUPFAM" id="SSF51735">
    <property type="entry name" value="NAD(P)-binding Rossmann-fold domains"/>
    <property type="match status" value="1"/>
</dbReference>
<dbReference type="SUPFAM" id="SSF47336">
    <property type="entry name" value="ACP-like"/>
    <property type="match status" value="1"/>
</dbReference>
<evidence type="ECO:0000313" key="5">
    <source>
        <dbReference type="EMBL" id="KAH7043787.1"/>
    </source>
</evidence>
<keyword evidence="2" id="KW-0597">Phosphoprotein</keyword>
<dbReference type="PROSITE" id="PS50075">
    <property type="entry name" value="CARRIER"/>
    <property type="match status" value="1"/>
</dbReference>
<dbReference type="InterPro" id="IPR013120">
    <property type="entry name" value="FAR_NAD-bd"/>
</dbReference>
<dbReference type="InterPro" id="IPR036291">
    <property type="entry name" value="NAD(P)-bd_dom_sf"/>
</dbReference>
<accession>A0ABQ8G3U6</accession>
<dbReference type="SMART" id="SM00823">
    <property type="entry name" value="PKS_PP"/>
    <property type="match status" value="1"/>
</dbReference>
<dbReference type="PANTHER" id="PTHR43439:SF2">
    <property type="entry name" value="ENZYME, PUTATIVE (JCVI)-RELATED"/>
    <property type="match status" value="1"/>
</dbReference>
<keyword evidence="1" id="KW-0596">Phosphopantetheine</keyword>
<feature type="domain" description="Carrier" evidence="4">
    <location>
        <begin position="551"/>
        <end position="629"/>
    </location>
</feature>
<dbReference type="InterPro" id="IPR006162">
    <property type="entry name" value="Ppantetheine_attach_site"/>
</dbReference>
<evidence type="ECO:0000313" key="6">
    <source>
        <dbReference type="Proteomes" id="UP000774617"/>
    </source>
</evidence>
<dbReference type="InterPro" id="IPR020806">
    <property type="entry name" value="PKS_PP-bd"/>
</dbReference>
<dbReference type="Pfam" id="PF23562">
    <property type="entry name" value="AMP-binding_C_3"/>
    <property type="match status" value="1"/>
</dbReference>
<dbReference type="Proteomes" id="UP000774617">
    <property type="component" value="Unassembled WGS sequence"/>
</dbReference>
<evidence type="ECO:0000256" key="3">
    <source>
        <dbReference type="SAM" id="MobiDB-lite"/>
    </source>
</evidence>
<comment type="caution">
    <text evidence="5">The sequence shown here is derived from an EMBL/GenBank/DDBJ whole genome shotgun (WGS) entry which is preliminary data.</text>
</comment>
<dbReference type="Pfam" id="PF00501">
    <property type="entry name" value="AMP-binding"/>
    <property type="match status" value="1"/>
</dbReference>
<dbReference type="InterPro" id="IPR051414">
    <property type="entry name" value="Adenylate-forming_Reductase"/>
</dbReference>
<dbReference type="Pfam" id="PF00550">
    <property type="entry name" value="PP-binding"/>
    <property type="match status" value="1"/>
</dbReference>
<evidence type="ECO:0000259" key="4">
    <source>
        <dbReference type="PROSITE" id="PS50075"/>
    </source>
</evidence>
<gene>
    <name evidence="5" type="ORF">B0J12DRAFT_720397</name>
</gene>
<dbReference type="EMBL" id="JAGTJR010000022">
    <property type="protein sequence ID" value="KAH7043787.1"/>
    <property type="molecule type" value="Genomic_DNA"/>
</dbReference>
<protein>
    <recommendedName>
        <fullName evidence="4">Carrier domain-containing protein</fullName>
    </recommendedName>
</protein>
<feature type="region of interest" description="Disordered" evidence="3">
    <location>
        <begin position="1"/>
        <end position="48"/>
    </location>
</feature>
<organism evidence="5 6">
    <name type="scientific">Macrophomina phaseolina</name>
    <dbReference type="NCBI Taxonomy" id="35725"/>
    <lineage>
        <taxon>Eukaryota</taxon>
        <taxon>Fungi</taxon>
        <taxon>Dikarya</taxon>
        <taxon>Ascomycota</taxon>
        <taxon>Pezizomycotina</taxon>
        <taxon>Dothideomycetes</taxon>
        <taxon>Dothideomycetes incertae sedis</taxon>
        <taxon>Botryosphaeriales</taxon>
        <taxon>Botryosphaeriaceae</taxon>
        <taxon>Macrophomina</taxon>
    </lineage>
</organism>
<keyword evidence="6" id="KW-1185">Reference proteome</keyword>
<evidence type="ECO:0000256" key="1">
    <source>
        <dbReference type="ARBA" id="ARBA00022450"/>
    </source>
</evidence>
<dbReference type="Pfam" id="PF07993">
    <property type="entry name" value="NAD_binding_4"/>
    <property type="match status" value="1"/>
</dbReference>
<evidence type="ECO:0000256" key="2">
    <source>
        <dbReference type="ARBA" id="ARBA00022553"/>
    </source>
</evidence>
<dbReference type="InterPro" id="IPR000873">
    <property type="entry name" value="AMP-dep_synth/lig_dom"/>
</dbReference>
<name>A0ABQ8G3U6_9PEZI</name>
<dbReference type="InterPro" id="IPR009081">
    <property type="entry name" value="PP-bd_ACP"/>
</dbReference>
<dbReference type="Gene3D" id="3.40.50.12780">
    <property type="entry name" value="N-terminal domain of ligase-like"/>
    <property type="match status" value="1"/>
</dbReference>
<dbReference type="InterPro" id="IPR036736">
    <property type="entry name" value="ACP-like_sf"/>
</dbReference>
<dbReference type="Gene3D" id="3.40.50.720">
    <property type="entry name" value="NAD(P)-binding Rossmann-like Domain"/>
    <property type="match status" value="1"/>
</dbReference>